<feature type="chain" id="PRO_5034230691" evidence="2">
    <location>
        <begin position="19"/>
        <end position="176"/>
    </location>
</feature>
<dbReference type="AlphaFoldDB" id="A0A8H3F630"/>
<accession>A0A8H3F630</accession>
<evidence type="ECO:0000313" key="3">
    <source>
        <dbReference type="EMBL" id="CAF9918649.1"/>
    </source>
</evidence>
<proteinExistence type="predicted"/>
<protein>
    <submittedName>
        <fullName evidence="3">Uncharacterized protein</fullName>
    </submittedName>
</protein>
<feature type="region of interest" description="Disordered" evidence="1">
    <location>
        <begin position="35"/>
        <end position="61"/>
    </location>
</feature>
<reference evidence="3" key="1">
    <citation type="submission" date="2021-03" db="EMBL/GenBank/DDBJ databases">
        <authorList>
            <person name="Tagirdzhanova G."/>
        </authorList>
    </citation>
    <scope>NUCLEOTIDE SEQUENCE</scope>
</reference>
<dbReference type="Proteomes" id="UP000664203">
    <property type="component" value="Unassembled WGS sequence"/>
</dbReference>
<gene>
    <name evidence="3" type="ORF">ALECFALPRED_000775</name>
</gene>
<feature type="signal peptide" evidence="2">
    <location>
        <begin position="1"/>
        <end position="18"/>
    </location>
</feature>
<comment type="caution">
    <text evidence="3">The sequence shown here is derived from an EMBL/GenBank/DDBJ whole genome shotgun (WGS) entry which is preliminary data.</text>
</comment>
<dbReference type="OrthoDB" id="5394352at2759"/>
<evidence type="ECO:0000256" key="1">
    <source>
        <dbReference type="SAM" id="MobiDB-lite"/>
    </source>
</evidence>
<keyword evidence="2" id="KW-0732">Signal</keyword>
<name>A0A8H3F630_9LECA</name>
<keyword evidence="4" id="KW-1185">Reference proteome</keyword>
<organism evidence="3 4">
    <name type="scientific">Alectoria fallacina</name>
    <dbReference type="NCBI Taxonomy" id="1903189"/>
    <lineage>
        <taxon>Eukaryota</taxon>
        <taxon>Fungi</taxon>
        <taxon>Dikarya</taxon>
        <taxon>Ascomycota</taxon>
        <taxon>Pezizomycotina</taxon>
        <taxon>Lecanoromycetes</taxon>
        <taxon>OSLEUM clade</taxon>
        <taxon>Lecanoromycetidae</taxon>
        <taxon>Lecanorales</taxon>
        <taxon>Lecanorineae</taxon>
        <taxon>Parmeliaceae</taxon>
        <taxon>Alectoria</taxon>
    </lineage>
</organism>
<evidence type="ECO:0000313" key="4">
    <source>
        <dbReference type="Proteomes" id="UP000664203"/>
    </source>
</evidence>
<sequence>MLPRFLLLLPAIASAALSLAVAPTSDLSPIHHPVNLTSTPPAANTSSPNSEAHCFTNTSPLTRRRPRFTDCGAAVRKLPSNHIIGSFHKGGAADQFRLPVEKTSGSCTVEVRIQTGFDGDTSTWLEVGAAATQLNMACVNKFTFPVKIGGWTTAGRADRITVLLRFPGTRNSLESL</sequence>
<dbReference type="EMBL" id="CAJPDR010000114">
    <property type="protein sequence ID" value="CAF9918649.1"/>
    <property type="molecule type" value="Genomic_DNA"/>
</dbReference>
<evidence type="ECO:0000256" key="2">
    <source>
        <dbReference type="SAM" id="SignalP"/>
    </source>
</evidence>